<evidence type="ECO:0000256" key="1">
    <source>
        <dbReference type="ARBA" id="ARBA00004651"/>
    </source>
</evidence>
<gene>
    <name evidence="9" type="ORF">EAX61_12200</name>
</gene>
<dbReference type="OrthoDB" id="8740261at2"/>
<dbReference type="InterPro" id="IPR003838">
    <property type="entry name" value="ABC3_permease_C"/>
</dbReference>
<evidence type="ECO:0000256" key="6">
    <source>
        <dbReference type="SAM" id="Phobius"/>
    </source>
</evidence>
<feature type="transmembrane region" description="Helical" evidence="6">
    <location>
        <begin position="771"/>
        <end position="793"/>
    </location>
</feature>
<dbReference type="InterPro" id="IPR025857">
    <property type="entry name" value="MacB_PCD"/>
</dbReference>
<dbReference type="EMBL" id="REFV01000012">
    <property type="protein sequence ID" value="RMB57125.1"/>
    <property type="molecule type" value="Genomic_DNA"/>
</dbReference>
<dbReference type="PANTHER" id="PTHR30572:SF18">
    <property type="entry name" value="ABC-TYPE MACROLIDE FAMILY EXPORT SYSTEM PERMEASE COMPONENT 2"/>
    <property type="match status" value="1"/>
</dbReference>
<evidence type="ECO:0000256" key="3">
    <source>
        <dbReference type="ARBA" id="ARBA00022692"/>
    </source>
</evidence>
<feature type="transmembrane region" description="Helical" evidence="6">
    <location>
        <begin position="297"/>
        <end position="318"/>
    </location>
</feature>
<accession>A0A3M0FX93</accession>
<comment type="caution">
    <text evidence="9">The sequence shown here is derived from an EMBL/GenBank/DDBJ whole genome shotgun (WGS) entry which is preliminary data.</text>
</comment>
<keyword evidence="2" id="KW-1003">Cell membrane</keyword>
<proteinExistence type="predicted"/>
<evidence type="ECO:0000256" key="2">
    <source>
        <dbReference type="ARBA" id="ARBA00022475"/>
    </source>
</evidence>
<keyword evidence="3 6" id="KW-0812">Transmembrane</keyword>
<feature type="transmembrane region" description="Helical" evidence="6">
    <location>
        <begin position="21"/>
        <end position="42"/>
    </location>
</feature>
<keyword evidence="4 6" id="KW-1133">Transmembrane helix</keyword>
<keyword evidence="5 6" id="KW-0472">Membrane</keyword>
<feature type="transmembrane region" description="Helical" evidence="6">
    <location>
        <begin position="353"/>
        <end position="370"/>
    </location>
</feature>
<dbReference type="InterPro" id="IPR050250">
    <property type="entry name" value="Macrolide_Exporter_MacB"/>
</dbReference>
<evidence type="ECO:0000259" key="7">
    <source>
        <dbReference type="Pfam" id="PF02687"/>
    </source>
</evidence>
<reference evidence="9 10" key="1">
    <citation type="submission" date="2018-10" db="EMBL/GenBank/DDBJ databases">
        <title>Dokdonia luteus sp. nov., isolated from sea water.</title>
        <authorList>
            <person name="Zhou L.Y."/>
            <person name="Du Z.J."/>
        </authorList>
    </citation>
    <scope>NUCLEOTIDE SEQUENCE [LARGE SCALE GENOMIC DNA]</scope>
    <source>
        <strain evidence="9 10">SH27</strain>
    </source>
</reference>
<dbReference type="Pfam" id="PF12704">
    <property type="entry name" value="MacB_PCD"/>
    <property type="match status" value="1"/>
</dbReference>
<evidence type="ECO:0000256" key="4">
    <source>
        <dbReference type="ARBA" id="ARBA00022989"/>
    </source>
</evidence>
<dbReference type="Pfam" id="PF02687">
    <property type="entry name" value="FtsX"/>
    <property type="match status" value="2"/>
</dbReference>
<organism evidence="9 10">
    <name type="scientific">Dokdonia sinensis</name>
    <dbReference type="NCBI Taxonomy" id="2479847"/>
    <lineage>
        <taxon>Bacteria</taxon>
        <taxon>Pseudomonadati</taxon>
        <taxon>Bacteroidota</taxon>
        <taxon>Flavobacteriia</taxon>
        <taxon>Flavobacteriales</taxon>
        <taxon>Flavobacteriaceae</taxon>
        <taxon>Dokdonia</taxon>
    </lineage>
</organism>
<evidence type="ECO:0000256" key="5">
    <source>
        <dbReference type="ARBA" id="ARBA00023136"/>
    </source>
</evidence>
<feature type="domain" description="MacB-like periplasmic core" evidence="8">
    <location>
        <begin position="20"/>
        <end position="237"/>
    </location>
</feature>
<dbReference type="GO" id="GO:0022857">
    <property type="term" value="F:transmembrane transporter activity"/>
    <property type="evidence" value="ECO:0007669"/>
    <property type="project" value="TreeGrafter"/>
</dbReference>
<feature type="transmembrane region" description="Helical" evidence="6">
    <location>
        <begin position="723"/>
        <end position="751"/>
    </location>
</feature>
<dbReference type="GO" id="GO:0005886">
    <property type="term" value="C:plasma membrane"/>
    <property type="evidence" value="ECO:0007669"/>
    <property type="project" value="UniProtKB-SubCell"/>
</dbReference>
<evidence type="ECO:0000313" key="10">
    <source>
        <dbReference type="Proteomes" id="UP000281985"/>
    </source>
</evidence>
<keyword evidence="10" id="KW-1185">Reference proteome</keyword>
<dbReference type="RefSeq" id="WP_121917981.1">
    <property type="nucleotide sequence ID" value="NZ_REFV01000012.1"/>
</dbReference>
<comment type="subcellular location">
    <subcellularLocation>
        <location evidence="1">Cell membrane</location>
        <topology evidence="1">Multi-pass membrane protein</topology>
    </subcellularLocation>
</comment>
<evidence type="ECO:0000313" key="9">
    <source>
        <dbReference type="EMBL" id="RMB57125.1"/>
    </source>
</evidence>
<name>A0A3M0FX93_9FLAO</name>
<dbReference type="AlphaFoldDB" id="A0A3M0FX93"/>
<dbReference type="Proteomes" id="UP000281985">
    <property type="component" value="Unassembled WGS sequence"/>
</dbReference>
<sequence length="810" mass="89555">MIKNYIKIAFRNLKRQPLFTGINVLGLAVGMVGSLLIALFIIDELSYNKMFTDVDQIYRIDTDVKFGGAEIQTAEASAPMAGAMQRDFPEVEQTVRFRDRGELLIRSTETQENTKGSDATFVDPSFFEFFDIQLLSGNSATALNDANTLVLSETVAQRVFNTTDVVGKTVLLSNKNTYKVTGVLKDLPKNSFLKDHGIFMAMDGYPDSKGDLWGSMNYYTYVKLQPGTNIQAFDKKVAGMLETYMLPWAKKIFPGMTPEAFEASGDYIEYHTIPLKDIYLHSDREAEMSETGSIQNVYILGVVGLFLVFLACVNFMNLSTAQSLRRAREIGIRKTLGSSKGTLIWQFISESQLVALVAMVIAIAVSFLVLPHFNELAQKDISVPLANPLFWVVILAVTLLLGFVSGSYPAFFMSRFNPVDTLKGEIKGNVGGGAIRSGLVIFQFTVAVVLIVGTLVVFKQLQFIQNKDLGFEKEQVLLIDNVFSAGNQLDAFKAEVEKIGAVESATISSQMPTPSDRSNSTYFLEGKTNQGDAIQIQEWSVDYDYLNTIGLELVAGRDFDRSITTDAEGVIINEASLDIIGLDAQEALGSRIIELDSGNEPVKYTIVGVVKNFHYEPLREKIGALALFLDKSSGMMAVKMQSEDYASTIALIENLWKQQAPGQPFDYSFMDEDFEETYSQDRRISTILLIFTGLSIFIACLGLFGLATFNAQRRFKEIGVRKVLGASVSQITVGLTLDFLKLVSIATLIALPLGWYAMHTWLQDFSYRTTIGWEVLVGAVVLVAFIAIITVSYQSIKAATANPVKSLKTE</sequence>
<dbReference type="PANTHER" id="PTHR30572">
    <property type="entry name" value="MEMBRANE COMPONENT OF TRANSPORTER-RELATED"/>
    <property type="match status" value="1"/>
</dbReference>
<feature type="transmembrane region" description="Helical" evidence="6">
    <location>
        <begin position="687"/>
        <end position="711"/>
    </location>
</feature>
<feature type="transmembrane region" description="Helical" evidence="6">
    <location>
        <begin position="433"/>
        <end position="458"/>
    </location>
</feature>
<evidence type="ECO:0000259" key="8">
    <source>
        <dbReference type="Pfam" id="PF12704"/>
    </source>
</evidence>
<feature type="transmembrane region" description="Helical" evidence="6">
    <location>
        <begin position="390"/>
        <end position="412"/>
    </location>
</feature>
<feature type="domain" description="ABC3 transporter permease C-terminal" evidence="7">
    <location>
        <begin position="302"/>
        <end position="418"/>
    </location>
</feature>
<protein>
    <submittedName>
        <fullName evidence="9">FtsX-like permease family protein</fullName>
    </submittedName>
</protein>
<feature type="domain" description="ABC3 transporter permease C-terminal" evidence="7">
    <location>
        <begin position="690"/>
        <end position="803"/>
    </location>
</feature>